<accession>A0A5J9V3T1</accession>
<dbReference type="Proteomes" id="UP000324897">
    <property type="component" value="Chromosome 1"/>
</dbReference>
<dbReference type="AlphaFoldDB" id="A0A5J9V3T1"/>
<dbReference type="InterPro" id="IPR001806">
    <property type="entry name" value="Small_GTPase"/>
</dbReference>
<name>A0A5J9V3T1_9POAL</name>
<protein>
    <submittedName>
        <fullName evidence="1">Uncharacterized protein</fullName>
    </submittedName>
</protein>
<proteinExistence type="predicted"/>
<evidence type="ECO:0000313" key="1">
    <source>
        <dbReference type="EMBL" id="TVU30575.1"/>
    </source>
</evidence>
<dbReference type="EMBL" id="RWGY01000011">
    <property type="protein sequence ID" value="TVU30575.1"/>
    <property type="molecule type" value="Genomic_DNA"/>
</dbReference>
<dbReference type="GO" id="GO:0005525">
    <property type="term" value="F:GTP binding"/>
    <property type="evidence" value="ECO:0007669"/>
    <property type="project" value="InterPro"/>
</dbReference>
<reference evidence="1 2" key="1">
    <citation type="journal article" date="2019" name="Sci. Rep.">
        <title>A high-quality genome of Eragrostis curvula grass provides insights into Poaceae evolution and supports new strategies to enhance forage quality.</title>
        <authorList>
            <person name="Carballo J."/>
            <person name="Santos B.A.C.M."/>
            <person name="Zappacosta D."/>
            <person name="Garbus I."/>
            <person name="Selva J.P."/>
            <person name="Gallo C.A."/>
            <person name="Diaz A."/>
            <person name="Albertini E."/>
            <person name="Caccamo M."/>
            <person name="Echenique V."/>
        </authorList>
    </citation>
    <scope>NUCLEOTIDE SEQUENCE [LARGE SCALE GENOMIC DNA]</scope>
    <source>
        <strain evidence="2">cv. Victoria</strain>
        <tissue evidence="1">Leaf</tissue>
    </source>
</reference>
<dbReference type="Gramene" id="TVU30575">
    <property type="protein sequence ID" value="TVU30575"/>
    <property type="gene ID" value="EJB05_22205"/>
</dbReference>
<dbReference type="InterPro" id="IPR027417">
    <property type="entry name" value="P-loop_NTPase"/>
</dbReference>
<dbReference type="Pfam" id="PF00071">
    <property type="entry name" value="Ras"/>
    <property type="match status" value="1"/>
</dbReference>
<comment type="caution">
    <text evidence="1">The sequence shown here is derived from an EMBL/GenBank/DDBJ whole genome shotgun (WGS) entry which is preliminary data.</text>
</comment>
<sequence length="65" mass="7954">MKVRRRFYFLRIRNERRWEENEAREYAERNSMLFIETSAKTTDNINQLFELGGENLGTEHEKLLC</sequence>
<gene>
    <name evidence="1" type="ORF">EJB05_22205</name>
</gene>
<dbReference type="GO" id="GO:0003924">
    <property type="term" value="F:GTPase activity"/>
    <property type="evidence" value="ECO:0007669"/>
    <property type="project" value="InterPro"/>
</dbReference>
<evidence type="ECO:0000313" key="2">
    <source>
        <dbReference type="Proteomes" id="UP000324897"/>
    </source>
</evidence>
<dbReference type="SUPFAM" id="SSF52540">
    <property type="entry name" value="P-loop containing nucleoside triphosphate hydrolases"/>
    <property type="match status" value="1"/>
</dbReference>
<dbReference type="Gene3D" id="3.40.50.300">
    <property type="entry name" value="P-loop containing nucleotide triphosphate hydrolases"/>
    <property type="match status" value="1"/>
</dbReference>
<feature type="non-terminal residue" evidence="1">
    <location>
        <position position="1"/>
    </location>
</feature>
<organism evidence="1 2">
    <name type="scientific">Eragrostis curvula</name>
    <name type="common">weeping love grass</name>
    <dbReference type="NCBI Taxonomy" id="38414"/>
    <lineage>
        <taxon>Eukaryota</taxon>
        <taxon>Viridiplantae</taxon>
        <taxon>Streptophyta</taxon>
        <taxon>Embryophyta</taxon>
        <taxon>Tracheophyta</taxon>
        <taxon>Spermatophyta</taxon>
        <taxon>Magnoliopsida</taxon>
        <taxon>Liliopsida</taxon>
        <taxon>Poales</taxon>
        <taxon>Poaceae</taxon>
        <taxon>PACMAD clade</taxon>
        <taxon>Chloridoideae</taxon>
        <taxon>Eragrostideae</taxon>
        <taxon>Eragrostidinae</taxon>
        <taxon>Eragrostis</taxon>
    </lineage>
</organism>
<keyword evidence="2" id="KW-1185">Reference proteome</keyword>